<comment type="caution">
    <text evidence="3">The sequence shown here is derived from an EMBL/GenBank/DDBJ whole genome shotgun (WGS) entry which is preliminary data.</text>
</comment>
<reference evidence="4" key="2">
    <citation type="submission" date="2023-07" db="EMBL/GenBank/DDBJ databases">
        <title>Ancylobacter moscoviensis sp. nov., facultatively methylotrophic bacteria from activated sludge and the reclassification of Starkeya novella (Starkey 1934) Kelly et al. 2000 as Ancylobacter novellus comb. nov., Starkeya koreensis Im et al. 2006 as Ancylobacter koreensis comb.nov., Angulomicrobium tetraedrale Vasil'eva et al. 1986 as Ancylobacter tetraedralis comb. nov., Angulomicrobium amanitiforme Fritz et al. 2004 as Ancylobacter amanitiformis comb. nov. and Methylorhabdus multivorans Doronina et al. 1996 as Ancylobacter multivorans comb. nov. and emended description of the genus Ancylobacter.</title>
        <authorList>
            <person name="Doronina N."/>
            <person name="Chemodurova A."/>
            <person name="Grouzdev D."/>
            <person name="Koziaeva V."/>
            <person name="Shi W."/>
            <person name="Wu L."/>
            <person name="Kaparullina E."/>
        </authorList>
    </citation>
    <scope>NUCLEOTIDE SEQUENCE [LARGE SCALE GENOMIC DNA]</scope>
    <source>
        <strain evidence="4">Jip08</strain>
    </source>
</reference>
<feature type="signal peptide" evidence="2">
    <location>
        <begin position="1"/>
        <end position="21"/>
    </location>
</feature>
<feature type="transmembrane region" description="Helical" evidence="1">
    <location>
        <begin position="161"/>
        <end position="178"/>
    </location>
</feature>
<dbReference type="RefSeq" id="WP_247198228.1">
    <property type="nucleotide sequence ID" value="NZ_JALKCG010000001.1"/>
</dbReference>
<protein>
    <submittedName>
        <fullName evidence="3">Cobalamin biosynthesis protein CbiL</fullName>
    </submittedName>
</protein>
<proteinExistence type="predicted"/>
<keyword evidence="1" id="KW-1133">Transmembrane helix</keyword>
<reference evidence="3 4" key="1">
    <citation type="submission" date="2022-04" db="EMBL/GenBank/DDBJ databases">
        <authorList>
            <person name="Grouzdev D.S."/>
            <person name="Pantiukh K.S."/>
            <person name="Krutkina M.S."/>
        </authorList>
    </citation>
    <scope>NUCLEOTIDE SEQUENCE [LARGE SCALE GENOMIC DNA]</scope>
    <source>
        <strain evidence="3 4">Jip08</strain>
    </source>
</reference>
<keyword evidence="1" id="KW-0472">Membrane</keyword>
<organism evidence="3 4">
    <name type="scientific">Ancylobacter koreensis</name>
    <dbReference type="NCBI Taxonomy" id="266121"/>
    <lineage>
        <taxon>Bacteria</taxon>
        <taxon>Pseudomonadati</taxon>
        <taxon>Pseudomonadota</taxon>
        <taxon>Alphaproteobacteria</taxon>
        <taxon>Hyphomicrobiales</taxon>
        <taxon>Xanthobacteraceae</taxon>
        <taxon>Ancylobacter</taxon>
    </lineage>
</organism>
<name>A0ABT0DH73_9HYPH</name>
<gene>
    <name evidence="3" type="ORF">MWN33_01080</name>
</gene>
<evidence type="ECO:0000256" key="1">
    <source>
        <dbReference type="SAM" id="Phobius"/>
    </source>
</evidence>
<keyword evidence="2" id="KW-0732">Signal</keyword>
<accession>A0ABT0DH73</accession>
<evidence type="ECO:0000313" key="3">
    <source>
        <dbReference type="EMBL" id="MCK0206623.1"/>
    </source>
</evidence>
<evidence type="ECO:0000256" key="2">
    <source>
        <dbReference type="SAM" id="SignalP"/>
    </source>
</evidence>
<dbReference type="EMBL" id="JALKCG010000001">
    <property type="protein sequence ID" value="MCK0206623.1"/>
    <property type="molecule type" value="Genomic_DNA"/>
</dbReference>
<sequence>MRRRAAALLFLIFGLAVPAQAHKLKVFATVEGTSVAGYAFFIGGGRPHGTPWTAKDSSGEIAGGTTDAEGRFAFTLPPAGAAGDVTVTVDTREGHIASATLSAARLGGSAAPATAMAVRTAAPTPATTDITAAVEAAVQRQVEPLLERIEELDARLRVTDIVSGIFLILGLGGMALWARGRRR</sequence>
<dbReference type="Proteomes" id="UP001202867">
    <property type="component" value="Unassembled WGS sequence"/>
</dbReference>
<feature type="chain" id="PRO_5045838269" evidence="2">
    <location>
        <begin position="22"/>
        <end position="183"/>
    </location>
</feature>
<evidence type="ECO:0000313" key="4">
    <source>
        <dbReference type="Proteomes" id="UP001202867"/>
    </source>
</evidence>
<keyword evidence="4" id="KW-1185">Reference proteome</keyword>
<keyword evidence="1" id="KW-0812">Transmembrane</keyword>